<keyword evidence="2" id="KW-1185">Reference proteome</keyword>
<protein>
    <recommendedName>
        <fullName evidence="3">N-acetyltransferase domain-containing protein</fullName>
    </recommendedName>
</protein>
<organism evidence="1 2">
    <name type="scientific">Periconia macrospinosa</name>
    <dbReference type="NCBI Taxonomy" id="97972"/>
    <lineage>
        <taxon>Eukaryota</taxon>
        <taxon>Fungi</taxon>
        <taxon>Dikarya</taxon>
        <taxon>Ascomycota</taxon>
        <taxon>Pezizomycotina</taxon>
        <taxon>Dothideomycetes</taxon>
        <taxon>Pleosporomycetidae</taxon>
        <taxon>Pleosporales</taxon>
        <taxon>Massarineae</taxon>
        <taxon>Periconiaceae</taxon>
        <taxon>Periconia</taxon>
    </lineage>
</organism>
<name>A0A2V1DT06_9PLEO</name>
<evidence type="ECO:0000313" key="1">
    <source>
        <dbReference type="EMBL" id="PVI01012.1"/>
    </source>
</evidence>
<dbReference type="Proteomes" id="UP000244855">
    <property type="component" value="Unassembled WGS sequence"/>
</dbReference>
<sequence length="136" mass="15382">MAFEVTTASDDDVRQIIRIMFKAYDGKNEYINAVFPRGLTHEGEDITNQRMLSIKHANPGVKWEKITDSVSGKIIGGAMWTLFQDSKPVKFNLDGPPGTWMTEIEKEYAQALFVSVGVDEYKYFAENNLPFMSMGC</sequence>
<proteinExistence type="predicted"/>
<dbReference type="OrthoDB" id="4738875at2759"/>
<accession>A0A2V1DT06</accession>
<gene>
    <name evidence="1" type="ORF">DM02DRAFT_642119</name>
</gene>
<evidence type="ECO:0000313" key="2">
    <source>
        <dbReference type="Proteomes" id="UP000244855"/>
    </source>
</evidence>
<dbReference type="AlphaFoldDB" id="A0A2V1DT06"/>
<dbReference type="EMBL" id="KZ805364">
    <property type="protein sequence ID" value="PVI01012.1"/>
    <property type="molecule type" value="Genomic_DNA"/>
</dbReference>
<evidence type="ECO:0008006" key="3">
    <source>
        <dbReference type="Google" id="ProtNLM"/>
    </source>
</evidence>
<dbReference type="STRING" id="97972.A0A2V1DT06"/>
<reference evidence="1 2" key="1">
    <citation type="journal article" date="2018" name="Sci. Rep.">
        <title>Comparative genomics provides insights into the lifestyle and reveals functional heterogeneity of dark septate endophytic fungi.</title>
        <authorList>
            <person name="Knapp D.G."/>
            <person name="Nemeth J.B."/>
            <person name="Barry K."/>
            <person name="Hainaut M."/>
            <person name="Henrissat B."/>
            <person name="Johnson J."/>
            <person name="Kuo A."/>
            <person name="Lim J.H.P."/>
            <person name="Lipzen A."/>
            <person name="Nolan M."/>
            <person name="Ohm R.A."/>
            <person name="Tamas L."/>
            <person name="Grigoriev I.V."/>
            <person name="Spatafora J.W."/>
            <person name="Nagy L.G."/>
            <person name="Kovacs G.M."/>
        </authorList>
    </citation>
    <scope>NUCLEOTIDE SEQUENCE [LARGE SCALE GENOMIC DNA]</scope>
    <source>
        <strain evidence="1 2">DSE2036</strain>
    </source>
</reference>